<dbReference type="Proteomes" id="UP001139648">
    <property type="component" value="Unassembled WGS sequence"/>
</dbReference>
<evidence type="ECO:0000256" key="1">
    <source>
        <dbReference type="SAM" id="Phobius"/>
    </source>
</evidence>
<dbReference type="EMBL" id="JAMZEB010000002">
    <property type="protein sequence ID" value="MCP2358328.1"/>
    <property type="molecule type" value="Genomic_DNA"/>
</dbReference>
<dbReference type="InterPro" id="IPR051082">
    <property type="entry name" value="Pentapeptide-BTB/POZ_domain"/>
</dbReference>
<dbReference type="RefSeq" id="WP_253745402.1">
    <property type="nucleotide sequence ID" value="NZ_BAABKA010000043.1"/>
</dbReference>
<dbReference type="PANTHER" id="PTHR14136">
    <property type="entry name" value="BTB_POZ DOMAIN-CONTAINING PROTEIN KCTD9"/>
    <property type="match status" value="1"/>
</dbReference>
<dbReference type="SUPFAM" id="SSF141571">
    <property type="entry name" value="Pentapeptide repeat-like"/>
    <property type="match status" value="1"/>
</dbReference>
<protein>
    <recommendedName>
        <fullName evidence="4">Pentapeptide repeat-containing protein</fullName>
    </recommendedName>
</protein>
<reference evidence="2" key="1">
    <citation type="submission" date="2022-06" db="EMBL/GenBank/DDBJ databases">
        <title>Sequencing the genomes of 1000 actinobacteria strains.</title>
        <authorList>
            <person name="Klenk H.-P."/>
        </authorList>
    </citation>
    <scope>NUCLEOTIDE SEQUENCE</scope>
    <source>
        <strain evidence="2">DSM 46694</strain>
    </source>
</reference>
<keyword evidence="1" id="KW-1133">Transmembrane helix</keyword>
<keyword evidence="1" id="KW-0472">Membrane</keyword>
<dbReference type="PANTHER" id="PTHR14136:SF17">
    <property type="entry name" value="BTB_POZ DOMAIN-CONTAINING PROTEIN KCTD9"/>
    <property type="match status" value="1"/>
</dbReference>
<accession>A0A9X2K2T3</accession>
<evidence type="ECO:0000313" key="2">
    <source>
        <dbReference type="EMBL" id="MCP2358328.1"/>
    </source>
</evidence>
<dbReference type="InterPro" id="IPR001646">
    <property type="entry name" value="5peptide_repeat"/>
</dbReference>
<dbReference type="AlphaFoldDB" id="A0A9X2K2T3"/>
<name>A0A9X2K2T3_9ACTN</name>
<evidence type="ECO:0008006" key="4">
    <source>
        <dbReference type="Google" id="ProtNLM"/>
    </source>
</evidence>
<keyword evidence="3" id="KW-1185">Reference proteome</keyword>
<comment type="caution">
    <text evidence="2">The sequence shown here is derived from an EMBL/GenBank/DDBJ whole genome shotgun (WGS) entry which is preliminary data.</text>
</comment>
<dbReference type="Gene3D" id="2.160.20.80">
    <property type="entry name" value="E3 ubiquitin-protein ligase SopA"/>
    <property type="match status" value="1"/>
</dbReference>
<organism evidence="2 3">
    <name type="scientific">Nonomuraea thailandensis</name>
    <dbReference type="NCBI Taxonomy" id="1188745"/>
    <lineage>
        <taxon>Bacteria</taxon>
        <taxon>Bacillati</taxon>
        <taxon>Actinomycetota</taxon>
        <taxon>Actinomycetes</taxon>
        <taxon>Streptosporangiales</taxon>
        <taxon>Streptosporangiaceae</taxon>
        <taxon>Nonomuraea</taxon>
    </lineage>
</organism>
<keyword evidence="1" id="KW-0812">Transmembrane</keyword>
<proteinExistence type="predicted"/>
<feature type="transmembrane region" description="Helical" evidence="1">
    <location>
        <begin position="22"/>
        <end position="40"/>
    </location>
</feature>
<dbReference type="Pfam" id="PF00805">
    <property type="entry name" value="Pentapeptide"/>
    <property type="match status" value="2"/>
</dbReference>
<evidence type="ECO:0000313" key="3">
    <source>
        <dbReference type="Proteomes" id="UP001139648"/>
    </source>
</evidence>
<sequence length="347" mass="36454">MVIAACAWAAVAVPVPDWARWALGGTAVAVAVGGMLAALMGPAARRLAGEGAPLSVEERKALTVAERIEMVSNARHILLQAATGLVVVGGLVFTGAGLVYTSRTLAVSEQGQITDRYTKAAEQLGSDKRDVRLAGIYALQRLATDSPRDRDTIRNVLAAFVRGRDACTPAAGKTTLPTQCTIAHEKLRTIPSIRPEADVFAALTIAPALANHDASITSQADFSHVRFPRANLFRANLSGADLRGADLSGADMAEAGLRDAALVGAKLRDARLIGADLSDAYLNGADLRGANLHGAVLNGTSLYGADLRGADLSGADLRNPDLGVTDMHMTERYVREVAIVDRSTKFH</sequence>
<feature type="transmembrane region" description="Helical" evidence="1">
    <location>
        <begin position="77"/>
        <end position="100"/>
    </location>
</feature>
<gene>
    <name evidence="2" type="ORF">HD597_005348</name>
</gene>